<evidence type="ECO:0000256" key="6">
    <source>
        <dbReference type="ARBA" id="ARBA00022600"/>
    </source>
</evidence>
<evidence type="ECO:0000256" key="9">
    <source>
        <dbReference type="ARBA" id="ARBA00022777"/>
    </source>
</evidence>
<accession>A0ABZ2PGG1</accession>
<dbReference type="Gene3D" id="3.90.1200.10">
    <property type="match status" value="1"/>
</dbReference>
<comment type="similarity">
    <text evidence="2">Belongs to the aminoglycoside phosphotransferase family.</text>
</comment>
<keyword evidence="7" id="KW-0808">Transferase</keyword>
<dbReference type="EC" id="2.7.1.175" evidence="4"/>
<evidence type="ECO:0000256" key="5">
    <source>
        <dbReference type="ARBA" id="ARBA00013882"/>
    </source>
</evidence>
<comment type="catalytic activity">
    <reaction evidence="14">
        <text>D-maltose + ATP = alpha-maltose 1-phosphate + ADP + H(+)</text>
        <dbReference type="Rhea" id="RHEA:31915"/>
        <dbReference type="ChEBI" id="CHEBI:15378"/>
        <dbReference type="ChEBI" id="CHEBI:17306"/>
        <dbReference type="ChEBI" id="CHEBI:30616"/>
        <dbReference type="ChEBI" id="CHEBI:63576"/>
        <dbReference type="ChEBI" id="CHEBI:456216"/>
        <dbReference type="EC" id="2.7.1.175"/>
    </reaction>
</comment>
<dbReference type="Proteomes" id="UP001432000">
    <property type="component" value="Chromosome"/>
</dbReference>
<dbReference type="RefSeq" id="WP_338888246.1">
    <property type="nucleotide sequence ID" value="NZ_CP147846.1"/>
</dbReference>
<evidence type="ECO:0000256" key="12">
    <source>
        <dbReference type="ARBA" id="ARBA00023277"/>
    </source>
</evidence>
<sequence length="460" mass="49390">MTDSMRVTTVDLETALLAWMPQQRWFAAKGSVMVSLDVVERVPLGSRPGVSAEHVLVDIGLGAHVDDGGQVQRYQVPLGFRRTASDEVAAWQLPMPSSDIAVYDGLRDPAIIAMYGDALAAAESIGPIDFRSVAADSVNSGMLGRVLGAEQSNTSVVLGEVLLLKFFRRVAPGVNPDIELHRALADTGCRNVAPLHAWIEMQSDGELSMLGMAHDFVADSAEGWTTALTSVRDLLASGLAQPDADFAPEAYLLGEAVAHVHADLAQQLGTSERPAKSSVDEILERVEAAAEAVPGLAAHLPAARELIARAEAAGTTTVQRIHGDLHLGQVLRTPSTWLLIDFEGEPAKSLEERRRPDSALRDVAGMLRSFDYAAHNLLLGESGVTDEVAALATEWVERNSSAFCDGYASVTGSDPRSETALLGAYELDKAVYEAVYEARNRPTWLDIPMRAIRRLAPAPE</sequence>
<evidence type="ECO:0000256" key="10">
    <source>
        <dbReference type="ARBA" id="ARBA00022840"/>
    </source>
</evidence>
<protein>
    <recommendedName>
        <fullName evidence="5">Maltokinase</fullName>
        <ecNumber evidence="4">2.7.1.175</ecNumber>
    </recommendedName>
    <alternativeName>
        <fullName evidence="13">Maltose-1-phosphate synthase</fullName>
    </alternativeName>
</protein>
<organism evidence="16 17">
    <name type="scientific">Rhodococcus sovatensis</name>
    <dbReference type="NCBI Taxonomy" id="1805840"/>
    <lineage>
        <taxon>Bacteria</taxon>
        <taxon>Bacillati</taxon>
        <taxon>Actinomycetota</taxon>
        <taxon>Actinomycetes</taxon>
        <taxon>Mycobacteriales</taxon>
        <taxon>Nocardiaceae</taxon>
        <taxon>Rhodococcus</taxon>
    </lineage>
</organism>
<evidence type="ECO:0000256" key="2">
    <source>
        <dbReference type="ARBA" id="ARBA00006219"/>
    </source>
</evidence>
<keyword evidence="10" id="KW-0067">ATP-binding</keyword>
<reference evidence="16 17" key="1">
    <citation type="submission" date="2024-03" db="EMBL/GenBank/DDBJ databases">
        <title>Natural products discovery in diverse microorganisms through a two-stage MS feature dereplication strategy.</title>
        <authorList>
            <person name="Zhang R."/>
        </authorList>
    </citation>
    <scope>NUCLEOTIDE SEQUENCE [LARGE SCALE GENOMIC DNA]</scope>
    <source>
        <strain evidence="16 17">18930</strain>
    </source>
</reference>
<evidence type="ECO:0000259" key="15">
    <source>
        <dbReference type="Pfam" id="PF18085"/>
    </source>
</evidence>
<evidence type="ECO:0000256" key="11">
    <source>
        <dbReference type="ARBA" id="ARBA00023056"/>
    </source>
</evidence>
<comment type="subunit">
    <text evidence="3">Monomer.</text>
</comment>
<evidence type="ECO:0000256" key="14">
    <source>
        <dbReference type="ARBA" id="ARBA00049067"/>
    </source>
</evidence>
<keyword evidence="6" id="KW-0321">Glycogen metabolism</keyword>
<name>A0ABZ2PGG1_9NOCA</name>
<proteinExistence type="inferred from homology"/>
<dbReference type="Pfam" id="PF18085">
    <property type="entry name" value="Mak_N_cap"/>
    <property type="match status" value="1"/>
</dbReference>
<evidence type="ECO:0000256" key="1">
    <source>
        <dbReference type="ARBA" id="ARBA00004964"/>
    </source>
</evidence>
<evidence type="ECO:0000256" key="3">
    <source>
        <dbReference type="ARBA" id="ARBA00011245"/>
    </source>
</evidence>
<evidence type="ECO:0000256" key="7">
    <source>
        <dbReference type="ARBA" id="ARBA00022679"/>
    </source>
</evidence>
<evidence type="ECO:0000256" key="13">
    <source>
        <dbReference type="ARBA" id="ARBA00031251"/>
    </source>
</evidence>
<keyword evidence="11" id="KW-0320">Glycogen biosynthesis</keyword>
<evidence type="ECO:0000256" key="4">
    <source>
        <dbReference type="ARBA" id="ARBA00011962"/>
    </source>
</evidence>
<evidence type="ECO:0000313" key="17">
    <source>
        <dbReference type="Proteomes" id="UP001432000"/>
    </source>
</evidence>
<gene>
    <name evidence="16" type="ORF">WDS16_23810</name>
</gene>
<dbReference type="InterPro" id="IPR011009">
    <property type="entry name" value="Kinase-like_dom_sf"/>
</dbReference>
<evidence type="ECO:0000256" key="8">
    <source>
        <dbReference type="ARBA" id="ARBA00022741"/>
    </source>
</evidence>
<feature type="domain" description="Maltokinase N-terminal cap" evidence="15">
    <location>
        <begin position="19"/>
        <end position="108"/>
    </location>
</feature>
<dbReference type="EMBL" id="CP147846">
    <property type="protein sequence ID" value="WXG68199.1"/>
    <property type="molecule type" value="Genomic_DNA"/>
</dbReference>
<keyword evidence="17" id="KW-1185">Reference proteome</keyword>
<comment type="pathway">
    <text evidence="1">Glycan biosynthesis; glycogen biosynthesis.</text>
</comment>
<keyword evidence="12" id="KW-0119">Carbohydrate metabolism</keyword>
<evidence type="ECO:0000313" key="16">
    <source>
        <dbReference type="EMBL" id="WXG68199.1"/>
    </source>
</evidence>
<dbReference type="InterPro" id="IPR040999">
    <property type="entry name" value="Mak_N_cap"/>
</dbReference>
<keyword evidence="8" id="KW-0547">Nucleotide-binding</keyword>
<dbReference type="SUPFAM" id="SSF56112">
    <property type="entry name" value="Protein kinase-like (PK-like)"/>
    <property type="match status" value="1"/>
</dbReference>
<keyword evidence="9" id="KW-0418">Kinase</keyword>